<evidence type="ECO:0000313" key="1">
    <source>
        <dbReference type="EMBL" id="KAJ7230469.1"/>
    </source>
</evidence>
<dbReference type="Proteomes" id="UP001219525">
    <property type="component" value="Unassembled WGS sequence"/>
</dbReference>
<comment type="caution">
    <text evidence="1">The sequence shown here is derived from an EMBL/GenBank/DDBJ whole genome shotgun (WGS) entry which is preliminary data.</text>
</comment>
<keyword evidence="2" id="KW-1185">Reference proteome</keyword>
<dbReference type="EMBL" id="JARJCW010000001">
    <property type="protein sequence ID" value="KAJ7230469.1"/>
    <property type="molecule type" value="Genomic_DNA"/>
</dbReference>
<evidence type="ECO:0000313" key="2">
    <source>
        <dbReference type="Proteomes" id="UP001219525"/>
    </source>
</evidence>
<dbReference type="AlphaFoldDB" id="A0AAD6YVB4"/>
<gene>
    <name evidence="1" type="ORF">GGX14DRAFT_553949</name>
</gene>
<proteinExistence type="predicted"/>
<organism evidence="1 2">
    <name type="scientific">Mycena pura</name>
    <dbReference type="NCBI Taxonomy" id="153505"/>
    <lineage>
        <taxon>Eukaryota</taxon>
        <taxon>Fungi</taxon>
        <taxon>Dikarya</taxon>
        <taxon>Basidiomycota</taxon>
        <taxon>Agaricomycotina</taxon>
        <taxon>Agaricomycetes</taxon>
        <taxon>Agaricomycetidae</taxon>
        <taxon>Agaricales</taxon>
        <taxon>Marasmiineae</taxon>
        <taxon>Mycenaceae</taxon>
        <taxon>Mycena</taxon>
    </lineage>
</organism>
<accession>A0AAD6YVB4</accession>
<name>A0AAD6YVB4_9AGAR</name>
<protein>
    <submittedName>
        <fullName evidence="1">Uncharacterized protein</fullName>
    </submittedName>
</protein>
<reference evidence="1" key="1">
    <citation type="submission" date="2023-03" db="EMBL/GenBank/DDBJ databases">
        <title>Massive genome expansion in bonnet fungi (Mycena s.s.) driven by repeated elements and novel gene families across ecological guilds.</title>
        <authorList>
            <consortium name="Lawrence Berkeley National Laboratory"/>
            <person name="Harder C.B."/>
            <person name="Miyauchi S."/>
            <person name="Viragh M."/>
            <person name="Kuo A."/>
            <person name="Thoen E."/>
            <person name="Andreopoulos B."/>
            <person name="Lu D."/>
            <person name="Skrede I."/>
            <person name="Drula E."/>
            <person name="Henrissat B."/>
            <person name="Morin E."/>
            <person name="Kohler A."/>
            <person name="Barry K."/>
            <person name="LaButti K."/>
            <person name="Morin E."/>
            <person name="Salamov A."/>
            <person name="Lipzen A."/>
            <person name="Mereny Z."/>
            <person name="Hegedus B."/>
            <person name="Baldrian P."/>
            <person name="Stursova M."/>
            <person name="Weitz H."/>
            <person name="Taylor A."/>
            <person name="Grigoriev I.V."/>
            <person name="Nagy L.G."/>
            <person name="Martin F."/>
            <person name="Kauserud H."/>
        </authorList>
    </citation>
    <scope>NUCLEOTIDE SEQUENCE</scope>
    <source>
        <strain evidence="1">9144</strain>
    </source>
</reference>
<sequence>MASKCTLIQSLVGPSTPSRLTTSAPSRLHIPTFPLVTPPNPVHTAALETALQALTAVAALCTAPDAVAWYETHPHAHVPEAVRANRLTSAASPFSCSCVCGATSAPWWCLCTSAADCATTWESSTAGCSRRRGTGAERACQSFRDSWVLTAAPAFAQRLRPTARRMRLPPAARCLLAARRLPLAARWPPFASLTRFLLSAAHYSPHALAAARTRIAPASRRALLTPVACRLSLAAVHVAPPATRARIVLVTPPHPPPSDLHLPPPAALHTHRAARCSCPPPAVDALPLLPATRASSPLSAAASCKIRCPPSATHARIALPVTPDVATTTRRLFGKQLVPAGILLLQLSTIDRRRVLCMQAPQEWTVPLRGQPLASAAPKSALTNAAMDATIAAYEARDEPRRGGGVD</sequence>